<proteinExistence type="predicted"/>
<name>A0ABS8DYN3_9ACTN</name>
<evidence type="ECO:0008006" key="4">
    <source>
        <dbReference type="Google" id="ProtNLM"/>
    </source>
</evidence>
<feature type="transmembrane region" description="Helical" evidence="1">
    <location>
        <begin position="41"/>
        <end position="60"/>
    </location>
</feature>
<reference evidence="2 3" key="1">
    <citation type="submission" date="2021-08" db="EMBL/GenBank/DDBJ databases">
        <title>Genomic Architecture of Streptomyces flavotricini NGL1 and Streptomyces erythrochromogenes HMS4 With Differential Plant Beneficial attributes and laccase production capabilities.</title>
        <authorList>
            <person name="Salwan R."/>
            <person name="Kaur R."/>
            <person name="Sharma V."/>
        </authorList>
    </citation>
    <scope>NUCLEOTIDE SEQUENCE [LARGE SCALE GENOMIC DNA]</scope>
    <source>
        <strain evidence="2 3">NGL1</strain>
    </source>
</reference>
<keyword evidence="1" id="KW-0472">Membrane</keyword>
<organism evidence="2 3">
    <name type="scientific">Streptomyces flavotricini</name>
    <dbReference type="NCBI Taxonomy" id="66888"/>
    <lineage>
        <taxon>Bacteria</taxon>
        <taxon>Bacillati</taxon>
        <taxon>Actinomycetota</taxon>
        <taxon>Actinomycetes</taxon>
        <taxon>Kitasatosporales</taxon>
        <taxon>Streptomycetaceae</taxon>
        <taxon>Streptomyces</taxon>
    </lineage>
</organism>
<keyword evidence="3" id="KW-1185">Reference proteome</keyword>
<gene>
    <name evidence="2" type="ORF">K7B10_03280</name>
</gene>
<dbReference type="EMBL" id="JAINUL010000001">
    <property type="protein sequence ID" value="MCC0093827.1"/>
    <property type="molecule type" value="Genomic_DNA"/>
</dbReference>
<feature type="transmembrane region" description="Helical" evidence="1">
    <location>
        <begin position="168"/>
        <end position="190"/>
    </location>
</feature>
<feature type="transmembrane region" description="Helical" evidence="1">
    <location>
        <begin position="12"/>
        <end position="29"/>
    </location>
</feature>
<comment type="caution">
    <text evidence="2">The sequence shown here is derived from an EMBL/GenBank/DDBJ whole genome shotgun (WGS) entry which is preliminary data.</text>
</comment>
<dbReference type="Proteomes" id="UP001520654">
    <property type="component" value="Unassembled WGS sequence"/>
</dbReference>
<dbReference type="RefSeq" id="WP_229334448.1">
    <property type="nucleotide sequence ID" value="NZ_JAINUL010000001.1"/>
</dbReference>
<evidence type="ECO:0000256" key="1">
    <source>
        <dbReference type="SAM" id="Phobius"/>
    </source>
</evidence>
<keyword evidence="1" id="KW-1133">Transmembrane helix</keyword>
<sequence length="193" mass="19483">MSEAEPRVSGLAALVPVVAAAALYGWAHWCYAGASAPSGTVALAGGAALIVGASVLYFVCVGGSRSLFGALFLALGLLLTVAATDQAASRAEVAPCVVREVREQKTSSAGEGLPGERTVYRHVLNCPGGYPDELTDGRRLAAAGGEIRVAYDPRHRVSPAPEGGSSPWAAGLGAVVLLALSALVAAAGPFRDE</sequence>
<evidence type="ECO:0000313" key="3">
    <source>
        <dbReference type="Proteomes" id="UP001520654"/>
    </source>
</evidence>
<accession>A0ABS8DYN3</accession>
<protein>
    <recommendedName>
        <fullName evidence="4">DUF3592 domain-containing protein</fullName>
    </recommendedName>
</protein>
<keyword evidence="1" id="KW-0812">Transmembrane</keyword>
<evidence type="ECO:0000313" key="2">
    <source>
        <dbReference type="EMBL" id="MCC0093827.1"/>
    </source>
</evidence>
<feature type="transmembrane region" description="Helical" evidence="1">
    <location>
        <begin position="67"/>
        <end position="84"/>
    </location>
</feature>